<dbReference type="InterPro" id="IPR050090">
    <property type="entry name" value="Tyrosine_recombinase_XerCD"/>
</dbReference>
<protein>
    <recommendedName>
        <fullName evidence="9">Tyrosine recombinase XerC</fullName>
    </recommendedName>
</protein>
<feature type="active site" evidence="9">
    <location>
        <position position="145"/>
    </location>
</feature>
<dbReference type="OrthoDB" id="9785687at2"/>
<dbReference type="GO" id="GO:0009037">
    <property type="term" value="F:tyrosine-based site-specific recombinase activity"/>
    <property type="evidence" value="ECO:0007669"/>
    <property type="project" value="UniProtKB-UniRule"/>
</dbReference>
<organism evidence="12 13">
    <name type="scientific">Thermosulfidibacter takaii (strain DSM 17441 / JCM 13301 / NBRC 103674 / ABI70S6)</name>
    <dbReference type="NCBI Taxonomy" id="1298851"/>
    <lineage>
        <taxon>Bacteria</taxon>
        <taxon>Pseudomonadati</taxon>
        <taxon>Thermosulfidibacterota</taxon>
        <taxon>Thermosulfidibacteria</taxon>
        <taxon>Thermosulfidibacterales</taxon>
        <taxon>Thermosulfidibacteraceae</taxon>
    </lineage>
</organism>
<dbReference type="Pfam" id="PF00589">
    <property type="entry name" value="Phage_integrase"/>
    <property type="match status" value="1"/>
</dbReference>
<evidence type="ECO:0000256" key="7">
    <source>
        <dbReference type="ARBA" id="ARBA00023172"/>
    </source>
</evidence>
<dbReference type="Gene3D" id="1.10.443.10">
    <property type="entry name" value="Intergrase catalytic core"/>
    <property type="match status" value="1"/>
</dbReference>
<dbReference type="NCBIfam" id="NF040815">
    <property type="entry name" value="recomb_XerA_Arch"/>
    <property type="match status" value="1"/>
</dbReference>
<evidence type="ECO:0000259" key="10">
    <source>
        <dbReference type="PROSITE" id="PS51898"/>
    </source>
</evidence>
<dbReference type="STRING" id="1298851.TST_0090"/>
<evidence type="ECO:0000313" key="13">
    <source>
        <dbReference type="Proteomes" id="UP000063234"/>
    </source>
</evidence>
<feature type="active site" evidence="9">
    <location>
        <position position="262"/>
    </location>
</feature>
<feature type="active site" evidence="9">
    <location>
        <position position="170"/>
    </location>
</feature>
<dbReference type="GO" id="GO:0007059">
    <property type="term" value="P:chromosome segregation"/>
    <property type="evidence" value="ECO:0007669"/>
    <property type="project" value="UniProtKB-UniRule"/>
</dbReference>
<dbReference type="GO" id="GO:0005737">
    <property type="term" value="C:cytoplasm"/>
    <property type="evidence" value="ECO:0007669"/>
    <property type="project" value="UniProtKB-SubCell"/>
</dbReference>
<feature type="active site" description="O-(3'-phospho-DNA)-tyrosine intermediate" evidence="9">
    <location>
        <position position="271"/>
    </location>
</feature>
<dbReference type="GO" id="GO:0003677">
    <property type="term" value="F:DNA binding"/>
    <property type="evidence" value="ECO:0007669"/>
    <property type="project" value="UniProtKB-UniRule"/>
</dbReference>
<accession>A0A0S3QRD5</accession>
<evidence type="ECO:0000256" key="1">
    <source>
        <dbReference type="ARBA" id="ARBA00004496"/>
    </source>
</evidence>
<keyword evidence="4 9" id="KW-0159">Chromosome partition</keyword>
<dbReference type="GO" id="GO:0051301">
    <property type="term" value="P:cell division"/>
    <property type="evidence" value="ECO:0007669"/>
    <property type="project" value="UniProtKB-KW"/>
</dbReference>
<dbReference type="InterPro" id="IPR044068">
    <property type="entry name" value="CB"/>
</dbReference>
<feature type="domain" description="Tyr recombinase" evidence="10">
    <location>
        <begin position="105"/>
        <end position="284"/>
    </location>
</feature>
<dbReference type="PROSITE" id="PS51900">
    <property type="entry name" value="CB"/>
    <property type="match status" value="1"/>
</dbReference>
<dbReference type="InterPro" id="IPR004107">
    <property type="entry name" value="Integrase_SAM-like_N"/>
</dbReference>
<dbReference type="PATRIC" id="fig|1298851.3.peg.93"/>
<dbReference type="PROSITE" id="PS51898">
    <property type="entry name" value="TYR_RECOMBINASE"/>
    <property type="match status" value="1"/>
</dbReference>
<keyword evidence="3 9" id="KW-0132">Cell division</keyword>
<comment type="subcellular location">
    <subcellularLocation>
        <location evidence="1 9">Cytoplasm</location>
    </subcellularLocation>
</comment>
<dbReference type="GO" id="GO:0006313">
    <property type="term" value="P:DNA transposition"/>
    <property type="evidence" value="ECO:0007669"/>
    <property type="project" value="UniProtKB-UniRule"/>
</dbReference>
<dbReference type="PANTHER" id="PTHR30349">
    <property type="entry name" value="PHAGE INTEGRASE-RELATED"/>
    <property type="match status" value="1"/>
</dbReference>
<dbReference type="EMBL" id="AP013035">
    <property type="protein sequence ID" value="BAT70900.1"/>
    <property type="molecule type" value="Genomic_DNA"/>
</dbReference>
<evidence type="ECO:0000259" key="11">
    <source>
        <dbReference type="PROSITE" id="PS51900"/>
    </source>
</evidence>
<dbReference type="CDD" id="cd00798">
    <property type="entry name" value="INT_XerDC_C"/>
    <property type="match status" value="1"/>
</dbReference>
<gene>
    <name evidence="9" type="primary">xerC</name>
    <name evidence="12" type="ORF">TST_0090</name>
</gene>
<name>A0A0S3QRD5_THET7</name>
<dbReference type="SUPFAM" id="SSF56349">
    <property type="entry name" value="DNA breaking-rejoining enzymes"/>
    <property type="match status" value="1"/>
</dbReference>
<feature type="domain" description="Core-binding (CB)" evidence="11">
    <location>
        <begin position="5"/>
        <end position="84"/>
    </location>
</feature>
<evidence type="ECO:0000256" key="8">
    <source>
        <dbReference type="ARBA" id="ARBA00023306"/>
    </source>
</evidence>
<dbReference type="Proteomes" id="UP000063234">
    <property type="component" value="Chromosome"/>
</dbReference>
<keyword evidence="7 9" id="KW-0233">DNA recombination</keyword>
<comment type="function">
    <text evidence="9">Site-specific tyrosine recombinase, which acts by catalyzing the cutting and rejoining of the recombining DNA molecules. The XerC-XerD complex is essential to convert dimers of the bacterial chromosome into monomers to permit their segregation at cell division. It also contributes to the segregational stability of plasmids.</text>
</comment>
<dbReference type="HAMAP" id="MF_01808">
    <property type="entry name" value="Recomb_XerC_XerD"/>
    <property type="match status" value="1"/>
</dbReference>
<feature type="active site" evidence="9">
    <location>
        <position position="239"/>
    </location>
</feature>
<dbReference type="InterPro" id="IPR013762">
    <property type="entry name" value="Integrase-like_cat_sf"/>
</dbReference>
<evidence type="ECO:0000313" key="12">
    <source>
        <dbReference type="EMBL" id="BAT70900.1"/>
    </source>
</evidence>
<evidence type="ECO:0000256" key="4">
    <source>
        <dbReference type="ARBA" id="ARBA00022829"/>
    </source>
</evidence>
<dbReference type="AlphaFoldDB" id="A0A0S3QRD5"/>
<feature type="active site" evidence="9">
    <location>
        <position position="236"/>
    </location>
</feature>
<dbReference type="Pfam" id="PF02899">
    <property type="entry name" value="Phage_int_SAM_1"/>
    <property type="match status" value="1"/>
</dbReference>
<dbReference type="InterPro" id="IPR002104">
    <property type="entry name" value="Integrase_catalytic"/>
</dbReference>
<dbReference type="RefSeq" id="WP_068548631.1">
    <property type="nucleotide sequence ID" value="NZ_AP013035.1"/>
</dbReference>
<evidence type="ECO:0000256" key="3">
    <source>
        <dbReference type="ARBA" id="ARBA00022618"/>
    </source>
</evidence>
<comment type="similarity">
    <text evidence="9">Belongs to the 'phage' integrase family. XerC subfamily.</text>
</comment>
<keyword evidence="13" id="KW-1185">Reference proteome</keyword>
<dbReference type="NCBIfam" id="NF001399">
    <property type="entry name" value="PRK00283.1"/>
    <property type="match status" value="1"/>
</dbReference>
<comment type="subunit">
    <text evidence="9">Forms a cyclic heterotetrameric complex composed of two molecules of XerC and two molecules of XerD.</text>
</comment>
<sequence length="291" mass="33899">MSHIQIDESIVDQFVDYLVTEKGLSINTAEAYKRDIEEYLSNIGKDFSYESLSGFVFYLYGLSRTPSSIRRKLSSVRQFLLFLKKRGFKVEDGFDELDKPRIWEKLPDFLTVEEMDRLLEAPDTTSELGIRDKAILELMYASGLRASEICNLKTEDVDFNRGLIFVRQGKGKKDRVVPVNEVALIWISEYLKRRKHHSPYLFLNRRGKPLTRQRLWQIVKEYALKTGIEPKKVHPHVLRHSFATHILMGGADLRSVQELLGHASIKTTQIYTSVARPELENAYRRLHRRAR</sequence>
<keyword evidence="6 9" id="KW-0238">DNA-binding</keyword>
<evidence type="ECO:0000256" key="6">
    <source>
        <dbReference type="ARBA" id="ARBA00023125"/>
    </source>
</evidence>
<dbReference type="InterPro" id="IPR023009">
    <property type="entry name" value="Tyrosine_recombinase_XerC/XerD"/>
</dbReference>
<keyword evidence="5 9" id="KW-0229">DNA integration</keyword>
<dbReference type="SUPFAM" id="SSF47823">
    <property type="entry name" value="lambda integrase-like, N-terminal domain"/>
    <property type="match status" value="1"/>
</dbReference>
<dbReference type="InterPro" id="IPR010998">
    <property type="entry name" value="Integrase_recombinase_N"/>
</dbReference>
<evidence type="ECO:0000256" key="2">
    <source>
        <dbReference type="ARBA" id="ARBA00022490"/>
    </source>
</evidence>
<dbReference type="InterPro" id="IPR011010">
    <property type="entry name" value="DNA_brk_join_enz"/>
</dbReference>
<evidence type="ECO:0000256" key="5">
    <source>
        <dbReference type="ARBA" id="ARBA00022908"/>
    </source>
</evidence>
<evidence type="ECO:0000256" key="9">
    <source>
        <dbReference type="HAMAP-Rule" id="MF_01808"/>
    </source>
</evidence>
<proteinExistence type="inferred from homology"/>
<dbReference type="PANTHER" id="PTHR30349:SF81">
    <property type="entry name" value="TYROSINE RECOMBINASE XERC"/>
    <property type="match status" value="1"/>
</dbReference>
<keyword evidence="8 9" id="KW-0131">Cell cycle</keyword>
<reference evidence="13" key="1">
    <citation type="journal article" date="2018" name="Science">
        <title>A primordial and reversible TCA cycle in a facultatively chemolithoautotrophic thermophile.</title>
        <authorList>
            <person name="Nunoura T."/>
            <person name="Chikaraishi Y."/>
            <person name="Izaki R."/>
            <person name="Suwa T."/>
            <person name="Sato T."/>
            <person name="Harada T."/>
            <person name="Mori K."/>
            <person name="Kato Y."/>
            <person name="Miyazaki M."/>
            <person name="Shimamura S."/>
            <person name="Yanagawa K."/>
            <person name="Shuto A."/>
            <person name="Ohkouchi N."/>
            <person name="Fujita N."/>
            <person name="Takaki Y."/>
            <person name="Atomi H."/>
            <person name="Takai K."/>
        </authorList>
    </citation>
    <scope>NUCLEOTIDE SEQUENCE [LARGE SCALE GENOMIC DNA]</scope>
    <source>
        <strain evidence="13">DSM 17441 / JCM 13301 / NBRC 103674 / ABI70S6</strain>
    </source>
</reference>
<dbReference type="KEGG" id="ttk:TST_0090"/>
<keyword evidence="2 9" id="KW-0963">Cytoplasm</keyword>
<dbReference type="Gene3D" id="1.10.150.130">
    <property type="match status" value="1"/>
</dbReference>